<gene>
    <name evidence="2" type="ORF">FHR75_003548</name>
</gene>
<evidence type="ECO:0000313" key="3">
    <source>
        <dbReference type="Proteomes" id="UP000533269"/>
    </source>
</evidence>
<proteinExistence type="predicted"/>
<name>A0A7W4TQC1_KINRA</name>
<reference evidence="2 3" key="2">
    <citation type="submission" date="2020-08" db="EMBL/GenBank/DDBJ databases">
        <authorList>
            <person name="Partida-Martinez L."/>
            <person name="Huntemann M."/>
            <person name="Clum A."/>
            <person name="Wang J."/>
            <person name="Palaniappan K."/>
            <person name="Ritter S."/>
            <person name="Chen I.-M."/>
            <person name="Stamatis D."/>
            <person name="Reddy T."/>
            <person name="O'Malley R."/>
            <person name="Daum C."/>
            <person name="Shapiro N."/>
            <person name="Ivanova N."/>
            <person name="Kyrpides N."/>
            <person name="Woyke T."/>
        </authorList>
    </citation>
    <scope>NUCLEOTIDE SEQUENCE [LARGE SCALE GENOMIC DNA]</scope>
    <source>
        <strain evidence="2 3">AS2.23</strain>
    </source>
</reference>
<accession>A0A7W4TQC1</accession>
<feature type="compositionally biased region" description="Low complexity" evidence="1">
    <location>
        <begin position="1"/>
        <end position="10"/>
    </location>
</feature>
<evidence type="ECO:0000313" key="2">
    <source>
        <dbReference type="EMBL" id="MBB2902712.1"/>
    </source>
</evidence>
<comment type="caution">
    <text evidence="2">The sequence shown here is derived from an EMBL/GenBank/DDBJ whole genome shotgun (WGS) entry which is preliminary data.</text>
</comment>
<protein>
    <submittedName>
        <fullName evidence="2">Uncharacterized protein</fullName>
    </submittedName>
</protein>
<dbReference type="AlphaFoldDB" id="A0A7W4TQC1"/>
<dbReference type="EMBL" id="JACHVY010000004">
    <property type="protein sequence ID" value="MBB2902712.1"/>
    <property type="molecule type" value="Genomic_DNA"/>
</dbReference>
<sequence>MMTQQAGAPRPGEPREAAPDRALDEVLARLDGLDALSVHEHVEVYTAVDHALRERLAATEG</sequence>
<organism evidence="2 3">
    <name type="scientific">Kineococcus radiotolerans</name>
    <dbReference type="NCBI Taxonomy" id="131568"/>
    <lineage>
        <taxon>Bacteria</taxon>
        <taxon>Bacillati</taxon>
        <taxon>Actinomycetota</taxon>
        <taxon>Actinomycetes</taxon>
        <taxon>Kineosporiales</taxon>
        <taxon>Kineosporiaceae</taxon>
        <taxon>Kineococcus</taxon>
    </lineage>
</organism>
<dbReference type="Proteomes" id="UP000533269">
    <property type="component" value="Unassembled WGS sequence"/>
</dbReference>
<dbReference type="RefSeq" id="WP_183392457.1">
    <property type="nucleotide sequence ID" value="NZ_JACHVY010000004.1"/>
</dbReference>
<reference evidence="2 3" key="1">
    <citation type="submission" date="2020-08" db="EMBL/GenBank/DDBJ databases">
        <title>The Agave Microbiome: Exploring the role of microbial communities in plant adaptations to desert environments.</title>
        <authorList>
            <person name="Partida-Martinez L.P."/>
        </authorList>
    </citation>
    <scope>NUCLEOTIDE SEQUENCE [LARGE SCALE GENOMIC DNA]</scope>
    <source>
        <strain evidence="2 3">AS2.23</strain>
    </source>
</reference>
<feature type="region of interest" description="Disordered" evidence="1">
    <location>
        <begin position="1"/>
        <end position="22"/>
    </location>
</feature>
<evidence type="ECO:0000256" key="1">
    <source>
        <dbReference type="SAM" id="MobiDB-lite"/>
    </source>
</evidence>
<feature type="compositionally biased region" description="Basic and acidic residues" evidence="1">
    <location>
        <begin position="12"/>
        <end position="22"/>
    </location>
</feature>